<dbReference type="RefSeq" id="WP_189603909.1">
    <property type="nucleotide sequence ID" value="NZ_BMXB01000003.1"/>
</dbReference>
<evidence type="ECO:0000313" key="2">
    <source>
        <dbReference type="Proteomes" id="UP000610456"/>
    </source>
</evidence>
<dbReference type="SUPFAM" id="SSF52540">
    <property type="entry name" value="P-loop containing nucleoside triphosphate hydrolases"/>
    <property type="match status" value="1"/>
</dbReference>
<accession>A0A918SC81</accession>
<sequence length="218" mass="25228">MINPCEIMEGDVTFSLGNLKKKEVHYDFSKILIYLDAKGKILFGKKFRLHEEDRETLFKLSIYFIQDKEKCEALGIDPQKGILLNGPVGCGKSSLMKLLKFIVPHHRPYEVMSTRNIAFAFNHLGFKTIEDYGNSGYFCFDDLGIEPEGRYNANDCNVMGEILLSRYELFLRHKTKTHVTTNLNSDELEDCYGARVRSRMRHLFNLIAFAPDSRDKRK</sequence>
<keyword evidence="2" id="KW-1185">Reference proteome</keyword>
<dbReference type="Gene3D" id="3.40.50.300">
    <property type="entry name" value="P-loop containing nucleotide triphosphate hydrolases"/>
    <property type="match status" value="1"/>
</dbReference>
<reference evidence="1" key="2">
    <citation type="submission" date="2020-09" db="EMBL/GenBank/DDBJ databases">
        <authorList>
            <person name="Sun Q."/>
            <person name="Kim S."/>
        </authorList>
    </citation>
    <scope>NUCLEOTIDE SEQUENCE</scope>
    <source>
        <strain evidence="1">KCTC 12719</strain>
    </source>
</reference>
<organism evidence="1 2">
    <name type="scientific">Salinimicrobium marinum</name>
    <dbReference type="NCBI Taxonomy" id="680283"/>
    <lineage>
        <taxon>Bacteria</taxon>
        <taxon>Pseudomonadati</taxon>
        <taxon>Bacteroidota</taxon>
        <taxon>Flavobacteriia</taxon>
        <taxon>Flavobacteriales</taxon>
        <taxon>Flavobacteriaceae</taxon>
        <taxon>Salinimicrobium</taxon>
    </lineage>
</organism>
<dbReference type="InterPro" id="IPR027417">
    <property type="entry name" value="P-loop_NTPase"/>
</dbReference>
<name>A0A918SC81_9FLAO</name>
<reference evidence="1" key="1">
    <citation type="journal article" date="2014" name="Int. J. Syst. Evol. Microbiol.">
        <title>Complete genome sequence of Corynebacterium casei LMG S-19264T (=DSM 44701T), isolated from a smear-ripened cheese.</title>
        <authorList>
            <consortium name="US DOE Joint Genome Institute (JGI-PGF)"/>
            <person name="Walter F."/>
            <person name="Albersmeier A."/>
            <person name="Kalinowski J."/>
            <person name="Ruckert C."/>
        </authorList>
    </citation>
    <scope>NUCLEOTIDE SEQUENCE</scope>
    <source>
        <strain evidence="1">KCTC 12719</strain>
    </source>
</reference>
<dbReference type="EMBL" id="BMXB01000003">
    <property type="protein sequence ID" value="GHA32920.1"/>
    <property type="molecule type" value="Genomic_DNA"/>
</dbReference>
<dbReference type="Proteomes" id="UP000610456">
    <property type="component" value="Unassembled WGS sequence"/>
</dbReference>
<comment type="caution">
    <text evidence="1">The sequence shown here is derived from an EMBL/GenBank/DDBJ whole genome shotgun (WGS) entry which is preliminary data.</text>
</comment>
<proteinExistence type="predicted"/>
<protein>
    <submittedName>
        <fullName evidence="1">ATPase</fullName>
    </submittedName>
</protein>
<dbReference type="AlphaFoldDB" id="A0A918SC81"/>
<gene>
    <name evidence="1" type="ORF">GCM10007103_12960</name>
</gene>
<evidence type="ECO:0000313" key="1">
    <source>
        <dbReference type="EMBL" id="GHA32920.1"/>
    </source>
</evidence>